<evidence type="ECO:0000256" key="2">
    <source>
        <dbReference type="ARBA" id="ARBA00023002"/>
    </source>
</evidence>
<dbReference type="InterPro" id="IPR020904">
    <property type="entry name" value="Sc_DH/Rdtase_CS"/>
</dbReference>
<dbReference type="Pfam" id="PF00106">
    <property type="entry name" value="adh_short"/>
    <property type="match status" value="1"/>
</dbReference>
<dbReference type="SMART" id="SM00822">
    <property type="entry name" value="PKS_KR"/>
    <property type="match status" value="1"/>
</dbReference>
<keyword evidence="6" id="KW-1185">Reference proteome</keyword>
<dbReference type="InterPro" id="IPR057326">
    <property type="entry name" value="KR_dom"/>
</dbReference>
<dbReference type="PRINTS" id="PR00080">
    <property type="entry name" value="SDRFAMILY"/>
</dbReference>
<protein>
    <recommendedName>
        <fullName evidence="4">Ketoreductase domain-containing protein</fullName>
    </recommendedName>
</protein>
<evidence type="ECO:0000256" key="1">
    <source>
        <dbReference type="ARBA" id="ARBA00006484"/>
    </source>
</evidence>
<accession>A0A852X009</accession>
<dbReference type="PANTHER" id="PTHR44196:SF2">
    <property type="entry name" value="SHORT-CHAIN DEHYDROGENASE-RELATED"/>
    <property type="match status" value="1"/>
</dbReference>
<dbReference type="RefSeq" id="WP_179461751.1">
    <property type="nucleotide sequence ID" value="NZ_JACBZX010000001.1"/>
</dbReference>
<dbReference type="InterPro" id="IPR002347">
    <property type="entry name" value="SDR_fam"/>
</dbReference>
<name>A0A852X009_9MICO</name>
<evidence type="ECO:0000313" key="6">
    <source>
        <dbReference type="Proteomes" id="UP000592181"/>
    </source>
</evidence>
<dbReference type="PROSITE" id="PS00061">
    <property type="entry name" value="ADH_SHORT"/>
    <property type="match status" value="1"/>
</dbReference>
<evidence type="ECO:0000313" key="5">
    <source>
        <dbReference type="EMBL" id="NYG36199.1"/>
    </source>
</evidence>
<gene>
    <name evidence="5" type="ORF">BJY28_000668</name>
</gene>
<dbReference type="Gene3D" id="3.40.50.720">
    <property type="entry name" value="NAD(P)-binding Rossmann-like Domain"/>
    <property type="match status" value="1"/>
</dbReference>
<dbReference type="GO" id="GO:0016020">
    <property type="term" value="C:membrane"/>
    <property type="evidence" value="ECO:0007669"/>
    <property type="project" value="TreeGrafter"/>
</dbReference>
<comment type="similarity">
    <text evidence="1 3">Belongs to the short-chain dehydrogenases/reductases (SDR) family.</text>
</comment>
<dbReference type="EMBL" id="JACBZX010000001">
    <property type="protein sequence ID" value="NYG36199.1"/>
    <property type="molecule type" value="Genomic_DNA"/>
</dbReference>
<keyword evidence="2" id="KW-0560">Oxidoreductase</keyword>
<dbReference type="GO" id="GO:0016491">
    <property type="term" value="F:oxidoreductase activity"/>
    <property type="evidence" value="ECO:0007669"/>
    <property type="project" value="UniProtKB-KW"/>
</dbReference>
<dbReference type="Proteomes" id="UP000592181">
    <property type="component" value="Unassembled WGS sequence"/>
</dbReference>
<organism evidence="5 6">
    <name type="scientific">Janibacter alkaliphilus</name>
    <dbReference type="NCBI Taxonomy" id="1069963"/>
    <lineage>
        <taxon>Bacteria</taxon>
        <taxon>Bacillati</taxon>
        <taxon>Actinomycetota</taxon>
        <taxon>Actinomycetes</taxon>
        <taxon>Micrococcales</taxon>
        <taxon>Intrasporangiaceae</taxon>
        <taxon>Janibacter</taxon>
    </lineage>
</organism>
<dbReference type="SUPFAM" id="SSF51735">
    <property type="entry name" value="NAD(P)-binding Rossmann-fold domains"/>
    <property type="match status" value="1"/>
</dbReference>
<sequence>MPTALVTGATAGLGRELAEQLAEAGHDLVLVARTTDRLERATEEIRGRHRVHVEVLTADLTDRDALAAVADRVADPDRPVDVLVNNAGFGLGSPFDRTTLAQEEALLDALVRAPMVLSHAAVGAMTARGRGRVVNISSVAGFMASGSYAAAKSYLTVLTESLAGQLAGTGVTATVVCPGYVRTEFHERAGIAKGERRGPFWLDAERTAREALADAAAGRVISVPSPQYRAVVHLLRHLPRRVLRSGPVRRRHRADPPASRA</sequence>
<feature type="domain" description="Ketoreductase" evidence="4">
    <location>
        <begin position="2"/>
        <end position="184"/>
    </location>
</feature>
<dbReference type="AlphaFoldDB" id="A0A852X009"/>
<dbReference type="InterPro" id="IPR036291">
    <property type="entry name" value="NAD(P)-bd_dom_sf"/>
</dbReference>
<evidence type="ECO:0000256" key="3">
    <source>
        <dbReference type="RuleBase" id="RU000363"/>
    </source>
</evidence>
<dbReference type="PIRSF" id="PIRSF000126">
    <property type="entry name" value="11-beta-HSD1"/>
    <property type="match status" value="1"/>
</dbReference>
<dbReference type="PANTHER" id="PTHR44196">
    <property type="entry name" value="DEHYDROGENASE/REDUCTASE SDR FAMILY MEMBER 7B"/>
    <property type="match status" value="1"/>
</dbReference>
<evidence type="ECO:0000259" key="4">
    <source>
        <dbReference type="SMART" id="SM00822"/>
    </source>
</evidence>
<dbReference type="PRINTS" id="PR00081">
    <property type="entry name" value="GDHRDH"/>
</dbReference>
<comment type="caution">
    <text evidence="5">The sequence shown here is derived from an EMBL/GenBank/DDBJ whole genome shotgun (WGS) entry which is preliminary data.</text>
</comment>
<proteinExistence type="inferred from homology"/>
<reference evidence="5 6" key="1">
    <citation type="submission" date="2020-07" db="EMBL/GenBank/DDBJ databases">
        <title>Sequencing the genomes of 1000 actinobacteria strains.</title>
        <authorList>
            <person name="Klenk H.-P."/>
        </authorList>
    </citation>
    <scope>NUCLEOTIDE SEQUENCE [LARGE SCALE GENOMIC DNA]</scope>
    <source>
        <strain evidence="5 6">DSM 24723</strain>
    </source>
</reference>
<dbReference type="CDD" id="cd05233">
    <property type="entry name" value="SDR_c"/>
    <property type="match status" value="1"/>
</dbReference>